<dbReference type="Pfam" id="PF13577">
    <property type="entry name" value="SnoaL_4"/>
    <property type="match status" value="1"/>
</dbReference>
<evidence type="ECO:0000313" key="3">
    <source>
        <dbReference type="Proteomes" id="UP000604001"/>
    </source>
</evidence>
<accession>A0ABR6UC51</accession>
<organism evidence="2 3">
    <name type="scientific">Nocardioides deserti</name>
    <dbReference type="NCBI Taxonomy" id="1588644"/>
    <lineage>
        <taxon>Bacteria</taxon>
        <taxon>Bacillati</taxon>
        <taxon>Actinomycetota</taxon>
        <taxon>Actinomycetes</taxon>
        <taxon>Propionibacteriales</taxon>
        <taxon>Nocardioidaceae</taxon>
        <taxon>Nocardioides</taxon>
    </lineage>
</organism>
<dbReference type="InterPro" id="IPR032710">
    <property type="entry name" value="NTF2-like_dom_sf"/>
</dbReference>
<name>A0ABR6UC51_9ACTN</name>
<protein>
    <submittedName>
        <fullName evidence="2">Nuclear transport factor 2 family protein</fullName>
    </submittedName>
</protein>
<gene>
    <name evidence="2" type="ORF">H7344_15470</name>
</gene>
<proteinExistence type="predicted"/>
<feature type="domain" description="SnoaL-like" evidence="1">
    <location>
        <begin position="47"/>
        <end position="165"/>
    </location>
</feature>
<evidence type="ECO:0000259" key="1">
    <source>
        <dbReference type="Pfam" id="PF13577"/>
    </source>
</evidence>
<dbReference type="Proteomes" id="UP000604001">
    <property type="component" value="Unassembled WGS sequence"/>
</dbReference>
<comment type="caution">
    <text evidence="2">The sequence shown here is derived from an EMBL/GenBank/DDBJ whole genome shotgun (WGS) entry which is preliminary data.</text>
</comment>
<dbReference type="Gene3D" id="3.10.450.50">
    <property type="match status" value="1"/>
</dbReference>
<reference evidence="2 3" key="1">
    <citation type="submission" date="2020-08" db="EMBL/GenBank/DDBJ databases">
        <title>novel species in genus Nocardioides.</title>
        <authorList>
            <person name="Zhang G."/>
        </authorList>
    </citation>
    <scope>NUCLEOTIDE SEQUENCE [LARGE SCALE GENOMIC DNA]</scope>
    <source>
        <strain evidence="2 3">SC8A-24</strain>
    </source>
</reference>
<keyword evidence="3" id="KW-1185">Reference proteome</keyword>
<evidence type="ECO:0000313" key="2">
    <source>
        <dbReference type="EMBL" id="MBC2961698.1"/>
    </source>
</evidence>
<dbReference type="InterPro" id="IPR037401">
    <property type="entry name" value="SnoaL-like"/>
</dbReference>
<dbReference type="SUPFAM" id="SSF54427">
    <property type="entry name" value="NTF2-like"/>
    <property type="match status" value="1"/>
</dbReference>
<dbReference type="EMBL" id="JACMYC010000010">
    <property type="protein sequence ID" value="MBC2961698.1"/>
    <property type="molecule type" value="Genomic_DNA"/>
</dbReference>
<sequence>MTASSGWLADRGGTSVEGVRRRGIDARLRAGSGTRDGGVIYVARVTSTDVDEICRLKYRYLRTLDTKQWDEFEQCFVPEATGDYNGLVFDDRAALVGYMRENVVEGMITLHQAHHPEITVQGDTATGHWYLQDKVIVEAFRFVLEGAAIYTDRYVRTPAGWRVAHTGYRRTYEMTWSMDDVPSLKISGPGSHTHV</sequence>